<accession>A0A2P2QV64</accession>
<proteinExistence type="predicted"/>
<dbReference type="AlphaFoldDB" id="A0A2P2QV64"/>
<reference evidence="1" key="1">
    <citation type="submission" date="2018-02" db="EMBL/GenBank/DDBJ databases">
        <title>Rhizophora mucronata_Transcriptome.</title>
        <authorList>
            <person name="Meera S.P."/>
            <person name="Sreeshan A."/>
            <person name="Augustine A."/>
        </authorList>
    </citation>
    <scope>NUCLEOTIDE SEQUENCE</scope>
    <source>
        <tissue evidence="1">Leaf</tissue>
    </source>
</reference>
<organism evidence="1">
    <name type="scientific">Rhizophora mucronata</name>
    <name type="common">Asiatic mangrove</name>
    <dbReference type="NCBI Taxonomy" id="61149"/>
    <lineage>
        <taxon>Eukaryota</taxon>
        <taxon>Viridiplantae</taxon>
        <taxon>Streptophyta</taxon>
        <taxon>Embryophyta</taxon>
        <taxon>Tracheophyta</taxon>
        <taxon>Spermatophyta</taxon>
        <taxon>Magnoliopsida</taxon>
        <taxon>eudicotyledons</taxon>
        <taxon>Gunneridae</taxon>
        <taxon>Pentapetalae</taxon>
        <taxon>rosids</taxon>
        <taxon>fabids</taxon>
        <taxon>Malpighiales</taxon>
        <taxon>Rhizophoraceae</taxon>
        <taxon>Rhizophora</taxon>
    </lineage>
</organism>
<protein>
    <submittedName>
        <fullName evidence="1">Uncharacterized protein</fullName>
    </submittedName>
</protein>
<evidence type="ECO:0000313" key="1">
    <source>
        <dbReference type="EMBL" id="MBX70910.1"/>
    </source>
</evidence>
<sequence>MMGTHVSCRHIRREPRPYYQIQICYDVS</sequence>
<name>A0A2P2QV64_RHIMU</name>
<dbReference type="EMBL" id="GGEC01090426">
    <property type="protein sequence ID" value="MBX70910.1"/>
    <property type="molecule type" value="Transcribed_RNA"/>
</dbReference>